<evidence type="ECO:0000313" key="2">
    <source>
        <dbReference type="EMBL" id="TDE94768.1"/>
    </source>
</evidence>
<feature type="domain" description="Aminoglycoside phosphotransferase" evidence="1">
    <location>
        <begin position="140"/>
        <end position="302"/>
    </location>
</feature>
<dbReference type="InterPro" id="IPR011009">
    <property type="entry name" value="Kinase-like_dom_sf"/>
</dbReference>
<keyword evidence="3" id="KW-1185">Reference proteome</keyword>
<dbReference type="Gene3D" id="3.90.1200.10">
    <property type="match status" value="1"/>
</dbReference>
<comment type="caution">
    <text evidence="2">The sequence shown here is derived from an EMBL/GenBank/DDBJ whole genome shotgun (WGS) entry which is preliminary data.</text>
</comment>
<gene>
    <name evidence="2" type="ORF">EXU48_08190</name>
</gene>
<evidence type="ECO:0000313" key="3">
    <source>
        <dbReference type="Proteomes" id="UP000504882"/>
    </source>
</evidence>
<organism evidence="2 3">
    <name type="scientific">Occultella glacieicola</name>
    <dbReference type="NCBI Taxonomy" id="2518684"/>
    <lineage>
        <taxon>Bacteria</taxon>
        <taxon>Bacillati</taxon>
        <taxon>Actinomycetota</taxon>
        <taxon>Actinomycetes</taxon>
        <taxon>Micrococcales</taxon>
        <taxon>Ruaniaceae</taxon>
        <taxon>Occultella</taxon>
    </lineage>
</organism>
<accession>A0ABY2E681</accession>
<name>A0ABY2E681_9MICO</name>
<dbReference type="InterPro" id="IPR002575">
    <property type="entry name" value="Aminoglycoside_PTrfase"/>
</dbReference>
<sequence>MTGTFDLIVSDLRAAGHTLERAMPRDEGHALLMVRTRPGAGVAGQWFADPDRATHVAAATTRRPGGTRHVQGVGEHVILQAGGTDRRLTALHDLASAPGAHLVAHRPERRGVVRHEVGGRIVFTKVVRPGRVDGLVDTLATTTGAGVRAPRVLGADETTLTTEAMPGHTLHEALAAPGAEPADLTEAGHAVGTLLRRLHAVPPPAGGVAVHDGAAEFAVTRRWLGLAQAYGVLPRTATDVPAALARAEASLVPCARPVLLHRDLHDKQLLTAGAEAGVLDLDLLALGDPALDLANLLVHLELRARQGVTTPALARACASGVLSGYRPTAVERATLPGYAMATRLRLLAVYAFRPATTEAATSVLDDPWELP</sequence>
<dbReference type="Proteomes" id="UP000504882">
    <property type="component" value="Unassembled WGS sequence"/>
</dbReference>
<evidence type="ECO:0000259" key="1">
    <source>
        <dbReference type="Pfam" id="PF01636"/>
    </source>
</evidence>
<protein>
    <recommendedName>
        <fullName evidence="1">Aminoglycoside phosphotransferase domain-containing protein</fullName>
    </recommendedName>
</protein>
<dbReference type="RefSeq" id="WP_133107178.1">
    <property type="nucleotide sequence ID" value="NZ_SMNA01000004.1"/>
</dbReference>
<dbReference type="SUPFAM" id="SSF56112">
    <property type="entry name" value="Protein kinase-like (PK-like)"/>
    <property type="match status" value="1"/>
</dbReference>
<proteinExistence type="predicted"/>
<dbReference type="EMBL" id="SMNA01000004">
    <property type="protein sequence ID" value="TDE94768.1"/>
    <property type="molecule type" value="Genomic_DNA"/>
</dbReference>
<reference evidence="2 3" key="1">
    <citation type="submission" date="2019-03" db="EMBL/GenBank/DDBJ databases">
        <title>Genomic features of bacteria from cold environments.</title>
        <authorList>
            <person name="Shen L."/>
        </authorList>
    </citation>
    <scope>NUCLEOTIDE SEQUENCE [LARGE SCALE GENOMIC DNA]</scope>
    <source>
        <strain evidence="3">T3246-1</strain>
    </source>
</reference>
<dbReference type="Pfam" id="PF01636">
    <property type="entry name" value="APH"/>
    <property type="match status" value="1"/>
</dbReference>